<dbReference type="InterPro" id="IPR011990">
    <property type="entry name" value="TPR-like_helical_dom_sf"/>
</dbReference>
<accession>A0A5C5WL46</accession>
<keyword evidence="5" id="KW-1185">Reference proteome</keyword>
<gene>
    <name evidence="4" type="ORF">Pla22_35340</name>
</gene>
<protein>
    <submittedName>
        <fullName evidence="4">ASPIC and UnbV</fullName>
    </submittedName>
</protein>
<evidence type="ECO:0000313" key="5">
    <source>
        <dbReference type="Proteomes" id="UP000316598"/>
    </source>
</evidence>
<evidence type="ECO:0000313" key="4">
    <source>
        <dbReference type="EMBL" id="TWT50791.1"/>
    </source>
</evidence>
<dbReference type="PANTHER" id="PTHR16026:SF0">
    <property type="entry name" value="CARTILAGE ACIDIC PROTEIN 1"/>
    <property type="match status" value="1"/>
</dbReference>
<feature type="compositionally biased region" description="Low complexity" evidence="2">
    <location>
        <begin position="74"/>
        <end position="89"/>
    </location>
</feature>
<dbReference type="EMBL" id="SJPI01000002">
    <property type="protein sequence ID" value="TWT50791.1"/>
    <property type="molecule type" value="Genomic_DNA"/>
</dbReference>
<dbReference type="OrthoDB" id="5287961at2"/>
<organism evidence="4 5">
    <name type="scientific">Rubripirellula amarantea</name>
    <dbReference type="NCBI Taxonomy" id="2527999"/>
    <lineage>
        <taxon>Bacteria</taxon>
        <taxon>Pseudomonadati</taxon>
        <taxon>Planctomycetota</taxon>
        <taxon>Planctomycetia</taxon>
        <taxon>Pirellulales</taxon>
        <taxon>Pirellulaceae</taxon>
        <taxon>Rubripirellula</taxon>
    </lineage>
</organism>
<evidence type="ECO:0000256" key="1">
    <source>
        <dbReference type="ARBA" id="ARBA00022729"/>
    </source>
</evidence>
<dbReference type="Gene3D" id="2.130.10.130">
    <property type="entry name" value="Integrin alpha, N-terminal"/>
    <property type="match status" value="2"/>
</dbReference>
<dbReference type="AlphaFoldDB" id="A0A5C5WL46"/>
<proteinExistence type="predicted"/>
<dbReference type="SUPFAM" id="SSF69318">
    <property type="entry name" value="Integrin alpha N-terminal domain"/>
    <property type="match status" value="1"/>
</dbReference>
<dbReference type="PANTHER" id="PTHR16026">
    <property type="entry name" value="CARTILAGE ACIDIC PROTEIN 1"/>
    <property type="match status" value="1"/>
</dbReference>
<dbReference type="InterPro" id="IPR011519">
    <property type="entry name" value="UnbV_ASPIC"/>
</dbReference>
<sequence>MNRQKRIVPHYLAVIVAAHVLLALTLTPGCGERTQSPTSPNSTGSSRSTGSTNTQASSDADPTAPPKGASPKNSQAADSRAAGSQAAGSPTQNSKPNLSSPAISKAKALFNEGDVSGARSVLRSQLIADPSNAAVMVLLAQADAMEQKWQSAFDTALPLIKNPATSADALQVIAKAVNASGGHDAYGNPNVAWLAMEKAIAKSPGDTTLRHSIVRLLNHMGDRHRACLHVDQLCRSGHATVSELQSIVNRRNAFEFEDEPSTPAFEWPLGEARLMFTRHQYHEAATLLESQNAQSRLSGAGFALWGISLVRSQDLEAIPHWLLQCPDKATQYAEYWSTIASWLIESKRYEPAIGALLRCVEIDPTSDADYRQLTVCFNAIGFPEVGRVASVRVSKLQRIAGSSEGIHFYPEPDDLRLQMAEQLIEVGRLFEGLQWQSTVESARAKSALTRQQLLARRDLSQLLADSNRLELSPQRFPQPSQKPLLAWAKELIAKDAKVVQDQSDEPSDSGSLDAVPFVDVAGQVGIEFDYLNRKPRALRRIRIHESLGGGIGVIDFDLDSHADLFFAQGSGDPPTTTPDDSDEFFRCLGDRFGRVTRQSGLASNAYATGVGVGDINQDGWPDLLVAGLGDVRVLINQGDGTFSFQETHPLRNHASRSKPQFVCSSVAVADVTGDSLPEIIELGYIDDPDVFNKVKLDPAGEPHGVGPLMFEPAADWLLVNQGDGTFTPEPLETEGEGAATSLGIVIADFDGQRGSEIFIANDLRPNRYWVRSPDDGQWNNLASTNGLALDQGGTATAGMGIASSDFDGDGNMDLHVTNFFNQSSSLYLQRSPGMFRDLAPRFGLTAPTYDMLAFGTQAIDVNNDGQDELVILNGNIEDFTNKGKPLLMKPQLFKLRGSRFELIDQTADDSYFAIPAVGRTLASLDWNHDGRMDLVANHLDKPAALLENRGDDSNGWIQLQLVGTTSEREPVGASVTITVGNQTRTAWLTGGDGYFCTNENVLAFGLGQQPIVDQVTVAWPGGDVQTWSNLQINQRYQLAENEAVAFPLTEK</sequence>
<dbReference type="Pfam" id="PF13517">
    <property type="entry name" value="FG-GAP_3"/>
    <property type="match status" value="2"/>
</dbReference>
<dbReference type="SUPFAM" id="SSF48452">
    <property type="entry name" value="TPR-like"/>
    <property type="match status" value="1"/>
</dbReference>
<feature type="compositionally biased region" description="Polar residues" evidence="2">
    <location>
        <begin position="90"/>
        <end position="100"/>
    </location>
</feature>
<keyword evidence="1" id="KW-0732">Signal</keyword>
<name>A0A5C5WL46_9BACT</name>
<dbReference type="InterPro" id="IPR027039">
    <property type="entry name" value="Crtac1"/>
</dbReference>
<reference evidence="4 5" key="1">
    <citation type="submission" date="2019-02" db="EMBL/GenBank/DDBJ databases">
        <title>Deep-cultivation of Planctomycetes and their phenomic and genomic characterization uncovers novel biology.</title>
        <authorList>
            <person name="Wiegand S."/>
            <person name="Jogler M."/>
            <person name="Boedeker C."/>
            <person name="Pinto D."/>
            <person name="Vollmers J."/>
            <person name="Rivas-Marin E."/>
            <person name="Kohn T."/>
            <person name="Peeters S.H."/>
            <person name="Heuer A."/>
            <person name="Rast P."/>
            <person name="Oberbeckmann S."/>
            <person name="Bunk B."/>
            <person name="Jeske O."/>
            <person name="Meyerdierks A."/>
            <person name="Storesund J.E."/>
            <person name="Kallscheuer N."/>
            <person name="Luecker S."/>
            <person name="Lage O.M."/>
            <person name="Pohl T."/>
            <person name="Merkel B.J."/>
            <person name="Hornburger P."/>
            <person name="Mueller R.-W."/>
            <person name="Bruemmer F."/>
            <person name="Labrenz M."/>
            <person name="Spormann A.M."/>
            <person name="Op Den Camp H."/>
            <person name="Overmann J."/>
            <person name="Amann R."/>
            <person name="Jetten M.S.M."/>
            <person name="Mascher T."/>
            <person name="Medema M.H."/>
            <person name="Devos D.P."/>
            <person name="Kaster A.-K."/>
            <person name="Ovreas L."/>
            <person name="Rohde M."/>
            <person name="Galperin M.Y."/>
            <person name="Jogler C."/>
        </authorList>
    </citation>
    <scope>NUCLEOTIDE SEQUENCE [LARGE SCALE GENOMIC DNA]</scope>
    <source>
        <strain evidence="4 5">Pla22</strain>
    </source>
</reference>
<feature type="region of interest" description="Disordered" evidence="2">
    <location>
        <begin position="31"/>
        <end position="100"/>
    </location>
</feature>
<feature type="domain" description="ASPIC/UnbV" evidence="3">
    <location>
        <begin position="971"/>
        <end position="1036"/>
    </location>
</feature>
<dbReference type="Gene3D" id="1.25.40.10">
    <property type="entry name" value="Tetratricopeptide repeat domain"/>
    <property type="match status" value="2"/>
</dbReference>
<dbReference type="Pfam" id="PF07593">
    <property type="entry name" value="UnbV_ASPIC"/>
    <property type="match status" value="1"/>
</dbReference>
<dbReference type="RefSeq" id="WP_146515957.1">
    <property type="nucleotide sequence ID" value="NZ_SJPI01000002.1"/>
</dbReference>
<feature type="compositionally biased region" description="Low complexity" evidence="2">
    <location>
        <begin position="34"/>
        <end position="55"/>
    </location>
</feature>
<comment type="caution">
    <text evidence="4">The sequence shown here is derived from an EMBL/GenBank/DDBJ whole genome shotgun (WGS) entry which is preliminary data.</text>
</comment>
<evidence type="ECO:0000256" key="2">
    <source>
        <dbReference type="SAM" id="MobiDB-lite"/>
    </source>
</evidence>
<dbReference type="Proteomes" id="UP000316598">
    <property type="component" value="Unassembled WGS sequence"/>
</dbReference>
<evidence type="ECO:0000259" key="3">
    <source>
        <dbReference type="Pfam" id="PF07593"/>
    </source>
</evidence>
<dbReference type="InterPro" id="IPR013517">
    <property type="entry name" value="FG-GAP"/>
</dbReference>
<dbReference type="InterPro" id="IPR028994">
    <property type="entry name" value="Integrin_alpha_N"/>
</dbReference>